<keyword evidence="1" id="KW-0812">Transmembrane</keyword>
<dbReference type="AlphaFoldDB" id="A0A813JBX9"/>
<keyword evidence="1" id="KW-0472">Membrane</keyword>
<sequence length="106" mass="11805">MASLWEFAGRHPFSPSAVLLRAPSRATRPETRLITTTTNKEPKGTARIACAFQLFGLGWIIAFFAWEPDPQAIRGVATQRTVNYRFLTLCLNGGPCAISFWEFGDL</sequence>
<proteinExistence type="predicted"/>
<organism evidence="2 3">
    <name type="scientific">Polarella glacialis</name>
    <name type="common">Dinoflagellate</name>
    <dbReference type="NCBI Taxonomy" id="89957"/>
    <lineage>
        <taxon>Eukaryota</taxon>
        <taxon>Sar</taxon>
        <taxon>Alveolata</taxon>
        <taxon>Dinophyceae</taxon>
        <taxon>Suessiales</taxon>
        <taxon>Suessiaceae</taxon>
        <taxon>Polarella</taxon>
    </lineage>
</organism>
<protein>
    <submittedName>
        <fullName evidence="2">Uncharacterized protein</fullName>
    </submittedName>
</protein>
<dbReference type="EMBL" id="CAJNNW010023135">
    <property type="protein sequence ID" value="CAE8670303.1"/>
    <property type="molecule type" value="Genomic_DNA"/>
</dbReference>
<comment type="caution">
    <text evidence="2">The sequence shown here is derived from an EMBL/GenBank/DDBJ whole genome shotgun (WGS) entry which is preliminary data.</text>
</comment>
<accession>A0A813JBX9</accession>
<gene>
    <name evidence="2" type="ORF">PGLA2088_LOCUS17425</name>
</gene>
<keyword evidence="1" id="KW-1133">Transmembrane helix</keyword>
<reference evidence="2" key="1">
    <citation type="submission" date="2021-02" db="EMBL/GenBank/DDBJ databases">
        <authorList>
            <person name="Dougan E. K."/>
            <person name="Rhodes N."/>
            <person name="Thang M."/>
            <person name="Chan C."/>
        </authorList>
    </citation>
    <scope>NUCLEOTIDE SEQUENCE</scope>
</reference>
<evidence type="ECO:0000256" key="1">
    <source>
        <dbReference type="SAM" id="Phobius"/>
    </source>
</evidence>
<feature type="transmembrane region" description="Helical" evidence="1">
    <location>
        <begin position="48"/>
        <end position="66"/>
    </location>
</feature>
<evidence type="ECO:0000313" key="2">
    <source>
        <dbReference type="EMBL" id="CAE8670303.1"/>
    </source>
</evidence>
<name>A0A813JBX9_POLGL</name>
<evidence type="ECO:0000313" key="3">
    <source>
        <dbReference type="Proteomes" id="UP000626109"/>
    </source>
</evidence>
<dbReference type="Proteomes" id="UP000626109">
    <property type="component" value="Unassembled WGS sequence"/>
</dbReference>